<keyword evidence="1" id="KW-0732">Signal</keyword>
<protein>
    <recommendedName>
        <fullName evidence="4">Carboxypeptidase regulatory-like domain-containing protein</fullName>
    </recommendedName>
</protein>
<evidence type="ECO:0000313" key="2">
    <source>
        <dbReference type="EMBL" id="HIU60734.1"/>
    </source>
</evidence>
<reference evidence="2" key="1">
    <citation type="submission" date="2020-10" db="EMBL/GenBank/DDBJ databases">
        <authorList>
            <person name="Gilroy R."/>
        </authorList>
    </citation>
    <scope>NUCLEOTIDE SEQUENCE</scope>
    <source>
        <strain evidence="2">18911</strain>
    </source>
</reference>
<accession>A0A9D1MIN4</accession>
<evidence type="ECO:0000313" key="3">
    <source>
        <dbReference type="Proteomes" id="UP000824094"/>
    </source>
</evidence>
<evidence type="ECO:0000256" key="1">
    <source>
        <dbReference type="SAM" id="SignalP"/>
    </source>
</evidence>
<feature type="signal peptide" evidence="1">
    <location>
        <begin position="1"/>
        <end position="22"/>
    </location>
</feature>
<dbReference type="EMBL" id="DVNF01000149">
    <property type="protein sequence ID" value="HIU60734.1"/>
    <property type="molecule type" value="Genomic_DNA"/>
</dbReference>
<dbReference type="AlphaFoldDB" id="A0A9D1MIN4"/>
<evidence type="ECO:0008006" key="4">
    <source>
        <dbReference type="Google" id="ProtNLM"/>
    </source>
</evidence>
<comment type="caution">
    <text evidence="2">The sequence shown here is derived from an EMBL/GenBank/DDBJ whole genome shotgun (WGS) entry which is preliminary data.</text>
</comment>
<gene>
    <name evidence="2" type="ORF">IAB05_05030</name>
</gene>
<sequence length="615" mass="67368">MRTKKLLIIIAVAAVATAVALSACTKDPEPVAGEFVVEKTEVSVPTGLNEGALSIEWLTDFVPSKPTAIFFHGVGDYNDITDLVLDESMYATDSGSDGVVYNSGETIGRLTAKDSAGNEVGRQLAYHWGRNDFNLGVFHYENFADDTPDNVAAKVYSSAAMSYIPASGGNTVTGGLSFNLTEAFVAAWLKTNSAALNTAGSTRMMEIRFMGVGTGADLALSAADYLNAMYEQGLIGAEYLPNRIDLINPYLPHNGSNPVVDYRVTTNVPSQLEYSAEVISRLAATGVVFDLVESRPNFYTYNGANYDGVSTQTDGENETEVVFYNEGSARFYRQIMSEVAYLTLRESVTTNSETYLSRFPDTDEGKAMARDRFAADWYLFSITGSDNTSVAEQSIPYGADKNKRPILDGYNRTGVSASSAVKYGVSAWTPTTYLRAVKGVEYRQMTYSSSTKTETAYVMDKFRTENNQTSTAFYSDTDKLQGVQKVCGYIYLTEDMYNPYVELKRDKRLKDIEVVLEFSSDDDNFTRKVTTDATGYYEVDIGIEYVSYSVKITVNFPANKYTKLSASGGSSGSNYTRVTMNGVTSADGITANLNSTKDTKFFIGIYNGGLLEIQR</sequence>
<dbReference type="PROSITE" id="PS51257">
    <property type="entry name" value="PROKAR_LIPOPROTEIN"/>
    <property type="match status" value="1"/>
</dbReference>
<proteinExistence type="predicted"/>
<reference evidence="2" key="2">
    <citation type="journal article" date="2021" name="PeerJ">
        <title>Extensive microbial diversity within the chicken gut microbiome revealed by metagenomics and culture.</title>
        <authorList>
            <person name="Gilroy R."/>
            <person name="Ravi A."/>
            <person name="Getino M."/>
            <person name="Pursley I."/>
            <person name="Horton D.L."/>
            <person name="Alikhan N.F."/>
            <person name="Baker D."/>
            <person name="Gharbi K."/>
            <person name="Hall N."/>
            <person name="Watson M."/>
            <person name="Adriaenssens E.M."/>
            <person name="Foster-Nyarko E."/>
            <person name="Jarju S."/>
            <person name="Secka A."/>
            <person name="Antonio M."/>
            <person name="Oren A."/>
            <person name="Chaudhuri R.R."/>
            <person name="La Ragione R."/>
            <person name="Hildebrand F."/>
            <person name="Pallen M.J."/>
        </authorList>
    </citation>
    <scope>NUCLEOTIDE SEQUENCE</scope>
    <source>
        <strain evidence="2">18911</strain>
    </source>
</reference>
<organism evidence="2 3">
    <name type="scientific">Candidatus Stercoripulliclostridium merdigallinarum</name>
    <dbReference type="NCBI Taxonomy" id="2840951"/>
    <lineage>
        <taxon>Bacteria</taxon>
        <taxon>Bacillati</taxon>
        <taxon>Bacillota</taxon>
        <taxon>Clostridia</taxon>
        <taxon>Eubacteriales</taxon>
        <taxon>Candidatus Stercoripulliclostridium</taxon>
    </lineage>
</organism>
<name>A0A9D1MIN4_9FIRM</name>
<feature type="chain" id="PRO_5039104871" description="Carboxypeptidase regulatory-like domain-containing protein" evidence="1">
    <location>
        <begin position="23"/>
        <end position="615"/>
    </location>
</feature>
<dbReference type="Proteomes" id="UP000824094">
    <property type="component" value="Unassembled WGS sequence"/>
</dbReference>